<reference evidence="2" key="2">
    <citation type="submission" date="2017-12" db="EMBL/GenBank/DDBJ databases">
        <title>Genome sequence of the Bar-tailed Godwit (Limosa lapponica baueri).</title>
        <authorList>
            <person name="Lima N.C.B."/>
            <person name="Parody-Merino A.M."/>
            <person name="Battley P.F."/>
            <person name="Fidler A.E."/>
            <person name="Prosdocimi F."/>
        </authorList>
    </citation>
    <scope>NUCLEOTIDE SEQUENCE [LARGE SCALE GENOMIC DNA]</scope>
</reference>
<gene>
    <name evidence="1" type="ORF">llap_12847</name>
</gene>
<evidence type="ECO:0000313" key="2">
    <source>
        <dbReference type="Proteomes" id="UP000233556"/>
    </source>
</evidence>
<dbReference type="Proteomes" id="UP000233556">
    <property type="component" value="Unassembled WGS sequence"/>
</dbReference>
<protein>
    <submittedName>
        <fullName evidence="1">Uncharacterized protein</fullName>
    </submittedName>
</protein>
<organism evidence="1 2">
    <name type="scientific">Limosa lapponica baueri</name>
    <dbReference type="NCBI Taxonomy" id="1758121"/>
    <lineage>
        <taxon>Eukaryota</taxon>
        <taxon>Metazoa</taxon>
        <taxon>Chordata</taxon>
        <taxon>Craniata</taxon>
        <taxon>Vertebrata</taxon>
        <taxon>Euteleostomi</taxon>
        <taxon>Archelosauria</taxon>
        <taxon>Archosauria</taxon>
        <taxon>Dinosauria</taxon>
        <taxon>Saurischia</taxon>
        <taxon>Theropoda</taxon>
        <taxon>Coelurosauria</taxon>
        <taxon>Aves</taxon>
        <taxon>Neognathae</taxon>
        <taxon>Neoaves</taxon>
        <taxon>Charadriiformes</taxon>
        <taxon>Scolopacidae</taxon>
        <taxon>Limosa</taxon>
    </lineage>
</organism>
<keyword evidence="2" id="KW-1185">Reference proteome</keyword>
<evidence type="ECO:0000313" key="1">
    <source>
        <dbReference type="EMBL" id="PKU36854.1"/>
    </source>
</evidence>
<dbReference type="AlphaFoldDB" id="A0A2I0TSR0"/>
<accession>A0A2I0TSR0</accession>
<reference evidence="2" key="1">
    <citation type="submission" date="2017-11" db="EMBL/GenBank/DDBJ databases">
        <authorList>
            <person name="Lima N.C."/>
            <person name="Parody-Merino A.M."/>
            <person name="Battley P.F."/>
            <person name="Fidler A.E."/>
            <person name="Prosdocimi F."/>
        </authorList>
    </citation>
    <scope>NUCLEOTIDE SEQUENCE [LARGE SCALE GENOMIC DNA]</scope>
</reference>
<sequence length="131" mass="14646">MPCPITFADEEQRQINTPCKNLGALRVLPTLESLQRRAELAGGAEAVRHHDKCRRRKGEEHLDLLLVNREGLVGDLKEEENAIRSLFQPVFSRLNDPSSLSLFSYVFPQDVGYALANTADQLAFITGKAHC</sequence>
<dbReference type="EMBL" id="KZ507432">
    <property type="protein sequence ID" value="PKU36854.1"/>
    <property type="molecule type" value="Genomic_DNA"/>
</dbReference>
<name>A0A2I0TSR0_LIMLA</name>
<proteinExistence type="predicted"/>